<dbReference type="PANTHER" id="PTHR43775">
    <property type="entry name" value="FATTY ACID SYNTHASE"/>
    <property type="match status" value="1"/>
</dbReference>
<dbReference type="InterPro" id="IPR016035">
    <property type="entry name" value="Acyl_Trfase/lysoPLipase"/>
</dbReference>
<dbReference type="Pfam" id="PF16197">
    <property type="entry name" value="KAsynt_C_assoc"/>
    <property type="match status" value="1"/>
</dbReference>
<dbReference type="InterPro" id="IPR049551">
    <property type="entry name" value="PKS_DH_C"/>
</dbReference>
<dbReference type="Gene3D" id="3.40.366.10">
    <property type="entry name" value="Malonyl-Coenzyme A Acyl Carrier Protein, domain 2"/>
    <property type="match status" value="1"/>
</dbReference>
<dbReference type="SMART" id="SM00825">
    <property type="entry name" value="PKS_KS"/>
    <property type="match status" value="1"/>
</dbReference>
<protein>
    <submittedName>
        <fullName evidence="8">Polyketide synthase</fullName>
    </submittedName>
</protein>
<dbReference type="Pfam" id="PF00109">
    <property type="entry name" value="ketoacyl-synt"/>
    <property type="match status" value="1"/>
</dbReference>
<feature type="region of interest" description="C-terminal hotdog fold" evidence="5">
    <location>
        <begin position="1018"/>
        <end position="1168"/>
    </location>
</feature>
<dbReference type="SUPFAM" id="SSF52151">
    <property type="entry name" value="FabD/lysophospholipase-like"/>
    <property type="match status" value="1"/>
</dbReference>
<dbReference type="SMART" id="SM00822">
    <property type="entry name" value="PKS_KR"/>
    <property type="match status" value="1"/>
</dbReference>
<evidence type="ECO:0000256" key="4">
    <source>
        <dbReference type="ARBA" id="ARBA00023268"/>
    </source>
</evidence>
<dbReference type="GO" id="GO:0044550">
    <property type="term" value="P:secondary metabolite biosynthetic process"/>
    <property type="evidence" value="ECO:0007669"/>
    <property type="project" value="UniProtKB-ARBA"/>
</dbReference>
<keyword evidence="1" id="KW-0596">Phosphopantetheine</keyword>
<dbReference type="InterPro" id="IPR050091">
    <property type="entry name" value="PKS_NRPS_Biosynth_Enz"/>
</dbReference>
<dbReference type="GO" id="GO:0004315">
    <property type="term" value="F:3-oxoacyl-[acyl-carrier-protein] synthase activity"/>
    <property type="evidence" value="ECO:0007669"/>
    <property type="project" value="InterPro"/>
</dbReference>
<dbReference type="InterPro" id="IPR032821">
    <property type="entry name" value="PKS_assoc"/>
</dbReference>
<dbReference type="PANTHER" id="PTHR43775:SF37">
    <property type="entry name" value="SI:DKEY-61P9.11"/>
    <property type="match status" value="1"/>
</dbReference>
<dbReference type="SUPFAM" id="SSF50129">
    <property type="entry name" value="GroES-like"/>
    <property type="match status" value="1"/>
</dbReference>
<feature type="domain" description="PKS/mFAS DH" evidence="7">
    <location>
        <begin position="885"/>
        <end position="1168"/>
    </location>
</feature>
<proteinExistence type="predicted"/>
<dbReference type="Proteomes" id="UP001215598">
    <property type="component" value="Unassembled WGS sequence"/>
</dbReference>
<dbReference type="InterPro" id="IPR029063">
    <property type="entry name" value="SAM-dependent_MTases_sf"/>
</dbReference>
<feature type="active site" description="Proton acceptor; for dehydratase activity" evidence="5">
    <location>
        <position position="924"/>
    </location>
</feature>
<dbReference type="InterPro" id="IPR014043">
    <property type="entry name" value="Acyl_transferase_dom"/>
</dbReference>
<dbReference type="InterPro" id="IPR020807">
    <property type="entry name" value="PKS_DH"/>
</dbReference>
<reference evidence="8" key="1">
    <citation type="submission" date="2023-03" db="EMBL/GenBank/DDBJ databases">
        <title>Massive genome expansion in bonnet fungi (Mycena s.s.) driven by repeated elements and novel gene families across ecological guilds.</title>
        <authorList>
            <consortium name="Lawrence Berkeley National Laboratory"/>
            <person name="Harder C.B."/>
            <person name="Miyauchi S."/>
            <person name="Viragh M."/>
            <person name="Kuo A."/>
            <person name="Thoen E."/>
            <person name="Andreopoulos B."/>
            <person name="Lu D."/>
            <person name="Skrede I."/>
            <person name="Drula E."/>
            <person name="Henrissat B."/>
            <person name="Morin E."/>
            <person name="Kohler A."/>
            <person name="Barry K."/>
            <person name="LaButti K."/>
            <person name="Morin E."/>
            <person name="Salamov A."/>
            <person name="Lipzen A."/>
            <person name="Mereny Z."/>
            <person name="Hegedus B."/>
            <person name="Baldrian P."/>
            <person name="Stursova M."/>
            <person name="Weitz H."/>
            <person name="Taylor A."/>
            <person name="Grigoriev I.V."/>
            <person name="Nagy L.G."/>
            <person name="Martin F."/>
            <person name="Kauserud H."/>
        </authorList>
    </citation>
    <scope>NUCLEOTIDE SEQUENCE</scope>
    <source>
        <strain evidence="8">CBHHK182m</strain>
    </source>
</reference>
<dbReference type="InterPro" id="IPR013968">
    <property type="entry name" value="PKS_KR"/>
</dbReference>
<dbReference type="InterPro" id="IPR018201">
    <property type="entry name" value="Ketoacyl_synth_AS"/>
</dbReference>
<dbReference type="SMART" id="SM00827">
    <property type="entry name" value="PKS_AT"/>
    <property type="match status" value="1"/>
</dbReference>
<dbReference type="PROSITE" id="PS00606">
    <property type="entry name" value="KS3_1"/>
    <property type="match status" value="1"/>
</dbReference>
<evidence type="ECO:0000256" key="2">
    <source>
        <dbReference type="ARBA" id="ARBA00022553"/>
    </source>
</evidence>
<dbReference type="InterPro" id="IPR042104">
    <property type="entry name" value="PKS_dehydratase_sf"/>
</dbReference>
<dbReference type="SUPFAM" id="SSF53474">
    <property type="entry name" value="alpha/beta-Hydrolases"/>
    <property type="match status" value="1"/>
</dbReference>
<feature type="active site" description="Proton donor; for dehydratase activity" evidence="5">
    <location>
        <position position="1079"/>
    </location>
</feature>
<dbReference type="InterPro" id="IPR014030">
    <property type="entry name" value="Ketoacyl_synth_N"/>
</dbReference>
<dbReference type="SUPFAM" id="SSF55048">
    <property type="entry name" value="Probable ACP-binding domain of malonyl-CoA ACP transacylase"/>
    <property type="match status" value="1"/>
</dbReference>
<dbReference type="InterPro" id="IPR011032">
    <property type="entry name" value="GroES-like_sf"/>
</dbReference>
<evidence type="ECO:0000313" key="9">
    <source>
        <dbReference type="Proteomes" id="UP001215598"/>
    </source>
</evidence>
<dbReference type="Gene3D" id="3.40.50.150">
    <property type="entry name" value="Vaccinia Virus protein VP39"/>
    <property type="match status" value="1"/>
</dbReference>
<dbReference type="Pfam" id="PF00698">
    <property type="entry name" value="Acyl_transf_1"/>
    <property type="match status" value="1"/>
</dbReference>
<dbReference type="SUPFAM" id="SSF53335">
    <property type="entry name" value="S-adenosyl-L-methionine-dependent methyltransferases"/>
    <property type="match status" value="1"/>
</dbReference>
<dbReference type="Pfam" id="PF00975">
    <property type="entry name" value="Thioesterase"/>
    <property type="match status" value="1"/>
</dbReference>
<dbReference type="Pfam" id="PF08659">
    <property type="entry name" value="KR"/>
    <property type="match status" value="1"/>
</dbReference>
<dbReference type="SUPFAM" id="SSF53901">
    <property type="entry name" value="Thiolase-like"/>
    <property type="match status" value="1"/>
</dbReference>
<dbReference type="Gene3D" id="3.10.129.110">
    <property type="entry name" value="Polyketide synthase dehydratase"/>
    <property type="match status" value="1"/>
</dbReference>
<dbReference type="PROSITE" id="PS52004">
    <property type="entry name" value="KS3_2"/>
    <property type="match status" value="1"/>
</dbReference>
<sequence>MSSPSRKLKPVAVVGISGEFPSGTSSEANFDHQSFFDFLLAGKDASERVPRQRFNIDGWQGSHLGQVLPEKGCFLKDIHLFDHFEFGISSKDAVSLGVGTRKLLEHAFLALLDSGIDSRSKNVGAYTSAIAFDLLSAADADEFDARDGNGGGAAAVANRISYHLDLLGPSIPVDTACSSTLTALHLGLQALRAGDCEAAVIGGSQINHRFLDWISYSQWSILSPGGKSIPFDASADGFGRGEAVVVIVIKLLEDAIRDGDRIYATVLNTAINSTGSAGPVKTPVAESQAAAMLDAYKGTGRWPAEVDFVECHATGTSVGDPVEVNWIGHHFKRDRELLIGSTKGNIGHTEITSFLASLSKVCSMFTTNRIPPQPNYKTPNPAIHWDEYNMRVPTQVEGFTTSNTSGKRLVSMNAFGLMGANGHAIVESPPPKSHQPPAVPIGMPVLLIAGGLSPRTATAVAANLTELASEIPNEISVLSTIYGRRARQLTWRTAAISTCDTPFVFPAPRFVPRGSPPVVFVFSGQGPQHIEMGRQLFRTYPIFRDSILRMDTIHVELTGTSIISDLGLFGNTRPKAPLPDTWSITLTVPSMAMIQMALVDLLAAFGIRPNMLFGHSAGEAAMSYASGALPQELALEIAVRRAQAMALVEGSGGMAAVSCVPALAREIIRGVLQEGGPDDVLELGCYNAPEAVTISGTHAMLDRAVAVAQKRGLFARKIRARVPGHCSLMEPCKARYVEEMELAFSRYPGSRAPVVPTYSTQTGSRWESDFTPEYMWTNCRVPVKFEQTVAAVVKDMPEAIFIEIGPHPALSSYISGMGAKPDKVICPMARTKNLTEFYEISDLLVAVGKLSTLGVNTIDFHAINGTDSLEISRRLPAYPLAPKPMPMYSENSRMAAKQKRSRKGPLNHESFGINALTHPDLAQHVINDEPIVPATGFVEMILEEGARTIWDIELRGLLPLLPEKMLNVDVKMDGHAWSITSSSGGRKPRLHATGFMITEVADADKNLGPIDLDAIRARCTPTDVTTFYDVLTSAAAFGPLHRRVEACLEGDDEILFTVRGNASDVTEHYNYVFHPSVLDCCLHGMLHPVFMGHSDRSVYYLPSHIGRVILHDRAVEDPMPDTLYSHMVPRNWTPESVACDAVIVNERGERLVTVINLVLLKHSPGAGPTRPDTSYEYTYQPLGMPAADLPSPRPDLPDYGFLDSIITLVDEKALGPASGSVNDSIDDLAHGSNGWTIEDPDKSFLTLSDEDYKGFEEIVWSISSDSAELKPSSILGLFSASLEICVTDIRSILDHAAHSGKQLLRILDIGDATGSIYNSLLATLIPEYPALRLDYTASGHEHVSPDLRTVSFNVDADSKQGGLMPSTYDLIIVTHTLGFAADLERSLTFLHGLLVPGGFLVVLEANGAPYTRGGRWIDRVFSPQPHWPGLRSGNQYHRWSRSEWDNQLARADFHIMDGADNVDPSLFLLLRAQKHSLPLVSSKPPASSIIEPPVIFTFELSRVLELQQILLENMSPGGRSTVWIESTLGTFDGAIATGFARSLMRELVAVNIRLVLFDSAWKPDSRIAAIHHLSGIPSLEPEIGLDSSGVILVPRLRSYAPRAPETLEHSKYWAVGQEDAVVQSAPPLPGPHQVLVKISYLSDVEGGLRGVVGTIARTGSFRWQVGQRVVAVTPSAPSNFVLVHDGCIAEIPGMADERGSASVVLPLVFAALGLRLSSRPLESLQDVQVVVLGAGRIASSVAYVLEHLGFTPVLVAPSLPLNLPRLSPGDVILGGLPIASDRTIPRLPGVSFFNWDHTEQGALDAVSQNPWFVGSTLSTNLSRVLQDVDVNDLNTFTPEQLVSPGFNVTQSLALADDKFYLLLGGIGSLGLHIAIWMYRKGARHIVLTSRTGIKRLAGPQTRVLRGALDYLKSLPDLDLRLEACDASSVDSLTSLIQSLDLPIAGCMLTALVLSNGLFLKQDAETFSIPFKPKTDAYFALEKALPIEKLDFLVAISSMAGFGVAGQTNYASANTAMEYLTGRHPNAWSLVAPLISDSIGLNASIHSHMEQWRSSTMNSDEICLCLEDGLLRMKNERISVYVPDLNWNAIHSSVSESPLYNHLVKLHATEDELDVEDPYHALQDIVLKFVDASEEEFESNVPLTWYGLDSLSAARMSTALKPYVTITQIQLLGDLSLDDLVVRMRDTKHTVVAEPTEGTNEDMFAWDAFNQPGQTLLKLVIGTSVPLIVLHGGAGDIAAFRAIQEQFTTPLWALQPTPDAPLETVDNLAQFYFEHIKVARPAGPYRIAGFSASSMVTLRLAQLLESSGDEILQLSFIDHFPIFFTSSLHGFVADFNTYEELEMSTRRASVAMVADCCRRDPSYTRRAYGENLIAASQGLPSTATALHSWDWIQTMQGIYLKQIIEFGGGSAVWASTDAETRTEAARRRLVDEIAKVRAPMTVHIANWGLRSLLPSDWDDLGISLGQREIRTLYYDAGHFDIFEKAEFSRSLEFDWADFNKSSAS</sequence>
<dbReference type="InterPro" id="IPR057326">
    <property type="entry name" value="KR_dom"/>
</dbReference>
<dbReference type="InterPro" id="IPR016036">
    <property type="entry name" value="Malonyl_transacylase_ACP-bd"/>
</dbReference>
<dbReference type="PROSITE" id="PS52019">
    <property type="entry name" value="PKS_MFAS_DH"/>
    <property type="match status" value="1"/>
</dbReference>
<keyword evidence="2" id="KW-0597">Phosphoprotein</keyword>
<dbReference type="InterPro" id="IPR029058">
    <property type="entry name" value="AB_hydrolase_fold"/>
</dbReference>
<keyword evidence="4" id="KW-0511">Multifunctional enzyme</keyword>
<organism evidence="8 9">
    <name type="scientific">Mycena metata</name>
    <dbReference type="NCBI Taxonomy" id="1033252"/>
    <lineage>
        <taxon>Eukaryota</taxon>
        <taxon>Fungi</taxon>
        <taxon>Dikarya</taxon>
        <taxon>Basidiomycota</taxon>
        <taxon>Agaricomycotina</taxon>
        <taxon>Agaricomycetes</taxon>
        <taxon>Agaricomycetidae</taxon>
        <taxon>Agaricales</taxon>
        <taxon>Marasmiineae</taxon>
        <taxon>Mycenaceae</taxon>
        <taxon>Mycena</taxon>
    </lineage>
</organism>
<keyword evidence="9" id="KW-1185">Reference proteome</keyword>
<dbReference type="EMBL" id="JARKIB010000062">
    <property type="protein sequence ID" value="KAJ7751463.1"/>
    <property type="molecule type" value="Genomic_DNA"/>
</dbReference>
<dbReference type="InterPro" id="IPR020841">
    <property type="entry name" value="PKS_Beta-ketoAc_synthase_dom"/>
</dbReference>
<dbReference type="InterPro" id="IPR014031">
    <property type="entry name" value="Ketoacyl_synth_C"/>
</dbReference>
<dbReference type="Gene3D" id="3.40.50.1820">
    <property type="entry name" value="alpha/beta hydrolase"/>
    <property type="match status" value="1"/>
</dbReference>
<evidence type="ECO:0000259" key="7">
    <source>
        <dbReference type="PROSITE" id="PS52019"/>
    </source>
</evidence>
<accession>A0AAD7IXM8</accession>
<evidence type="ECO:0000256" key="3">
    <source>
        <dbReference type="ARBA" id="ARBA00022679"/>
    </source>
</evidence>
<evidence type="ECO:0000256" key="5">
    <source>
        <dbReference type="PROSITE-ProRule" id="PRU01363"/>
    </source>
</evidence>
<evidence type="ECO:0000259" key="6">
    <source>
        <dbReference type="PROSITE" id="PS52004"/>
    </source>
</evidence>
<dbReference type="InterPro" id="IPR001031">
    <property type="entry name" value="Thioesterase"/>
</dbReference>
<dbReference type="Gene3D" id="3.40.50.720">
    <property type="entry name" value="NAD(P)-binding Rossmann-like Domain"/>
    <property type="match status" value="1"/>
</dbReference>
<dbReference type="SMART" id="SM00826">
    <property type="entry name" value="PKS_DH"/>
    <property type="match status" value="1"/>
</dbReference>
<dbReference type="Pfam" id="PF02801">
    <property type="entry name" value="Ketoacyl-synt_C"/>
    <property type="match status" value="1"/>
</dbReference>
<dbReference type="InterPro" id="IPR049900">
    <property type="entry name" value="PKS_mFAS_DH"/>
</dbReference>
<dbReference type="Pfam" id="PF14765">
    <property type="entry name" value="PS-DH"/>
    <property type="match status" value="1"/>
</dbReference>
<dbReference type="CDD" id="cd00833">
    <property type="entry name" value="PKS"/>
    <property type="match status" value="1"/>
</dbReference>
<comment type="caution">
    <text evidence="8">The sequence shown here is derived from an EMBL/GenBank/DDBJ whole genome shotgun (WGS) entry which is preliminary data.</text>
</comment>
<keyword evidence="3" id="KW-0808">Transferase</keyword>
<dbReference type="SUPFAM" id="SSF51735">
    <property type="entry name" value="NAD(P)-binding Rossmann-fold domains"/>
    <property type="match status" value="1"/>
</dbReference>
<dbReference type="GO" id="GO:0004312">
    <property type="term" value="F:fatty acid synthase activity"/>
    <property type="evidence" value="ECO:0007669"/>
    <property type="project" value="TreeGrafter"/>
</dbReference>
<dbReference type="InterPro" id="IPR001227">
    <property type="entry name" value="Ac_transferase_dom_sf"/>
</dbReference>
<feature type="domain" description="Ketosynthase family 3 (KS3)" evidence="6">
    <location>
        <begin position="8"/>
        <end position="428"/>
    </location>
</feature>
<dbReference type="InterPro" id="IPR016039">
    <property type="entry name" value="Thiolase-like"/>
</dbReference>
<feature type="region of interest" description="N-terminal hotdog fold" evidence="5">
    <location>
        <begin position="885"/>
        <end position="1003"/>
    </location>
</feature>
<dbReference type="GO" id="GO:0006633">
    <property type="term" value="P:fatty acid biosynthetic process"/>
    <property type="evidence" value="ECO:0007669"/>
    <property type="project" value="InterPro"/>
</dbReference>
<name>A0AAD7IXM8_9AGAR</name>
<dbReference type="InterPro" id="IPR036291">
    <property type="entry name" value="NAD(P)-bd_dom_sf"/>
</dbReference>
<evidence type="ECO:0000313" key="8">
    <source>
        <dbReference type="EMBL" id="KAJ7751463.1"/>
    </source>
</evidence>
<gene>
    <name evidence="8" type="ORF">B0H16DRAFT_1840941</name>
</gene>
<dbReference type="Gene3D" id="3.40.47.10">
    <property type="match status" value="1"/>
</dbReference>
<evidence type="ECO:0000256" key="1">
    <source>
        <dbReference type="ARBA" id="ARBA00022450"/>
    </source>
</evidence>